<feature type="binding site" evidence="5">
    <location>
        <position position="192"/>
    </location>
    <ligand>
        <name>Fe cation</name>
        <dbReference type="ChEBI" id="CHEBI:24875"/>
        <note>catalytic</note>
    </ligand>
</feature>
<feature type="compositionally biased region" description="Basic and acidic residues" evidence="6">
    <location>
        <begin position="8"/>
        <end position="23"/>
    </location>
</feature>
<dbReference type="eggNOG" id="COG3145">
    <property type="taxonomic scope" value="Bacteria"/>
</dbReference>
<accession>G0HD40</accession>
<dbReference type="Pfam" id="PF13532">
    <property type="entry name" value="2OG-FeII_Oxy_2"/>
    <property type="match status" value="1"/>
</dbReference>
<name>G0HD40_CORVD</name>
<keyword evidence="2" id="KW-0223">Dioxygenase</keyword>
<evidence type="ECO:0000313" key="9">
    <source>
        <dbReference type="Proteomes" id="UP000006659"/>
    </source>
</evidence>
<keyword evidence="3" id="KW-0560">Oxidoreductase</keyword>
<evidence type="ECO:0000256" key="6">
    <source>
        <dbReference type="SAM" id="MobiDB-lite"/>
    </source>
</evidence>
<dbReference type="SUPFAM" id="SSF51197">
    <property type="entry name" value="Clavaminate synthase-like"/>
    <property type="match status" value="1"/>
</dbReference>
<evidence type="ECO:0000256" key="5">
    <source>
        <dbReference type="PIRSR" id="PIRSR604574-2"/>
    </source>
</evidence>
<protein>
    <recommendedName>
        <fullName evidence="7">Fe2OG dioxygenase domain-containing protein</fullName>
    </recommendedName>
</protein>
<keyword evidence="1 5" id="KW-0479">Metal-binding</keyword>
<organism evidence="8 9">
    <name type="scientific">Corynebacterium variabile (strain DSM 44702 / CIP 107183 / JCM 12073 / NCIMB 30131)</name>
    <name type="common">Corynebacterium mooreparkense</name>
    <dbReference type="NCBI Taxonomy" id="858619"/>
    <lineage>
        <taxon>Bacteria</taxon>
        <taxon>Bacillati</taxon>
        <taxon>Actinomycetota</taxon>
        <taxon>Actinomycetes</taxon>
        <taxon>Mycobacteriales</taxon>
        <taxon>Corynebacteriaceae</taxon>
        <taxon>Corynebacterium</taxon>
    </lineage>
</organism>
<dbReference type="InterPro" id="IPR027450">
    <property type="entry name" value="AlkB-like"/>
</dbReference>
<evidence type="ECO:0000313" key="8">
    <source>
        <dbReference type="EMBL" id="AEK36317.1"/>
    </source>
</evidence>
<dbReference type="InterPro" id="IPR004574">
    <property type="entry name" value="Alkb"/>
</dbReference>
<dbReference type="Proteomes" id="UP000006659">
    <property type="component" value="Chromosome"/>
</dbReference>
<dbReference type="GO" id="GO:0035516">
    <property type="term" value="F:broad specificity oxidative DNA demethylase activity"/>
    <property type="evidence" value="ECO:0007669"/>
    <property type="project" value="TreeGrafter"/>
</dbReference>
<reference evidence="8 9" key="1">
    <citation type="journal article" date="2011" name="BMC Genomics">
        <title>Complete genome sequence of Corynebacterium variabile DSM 44702 isolated from the surface of smear-ripened cheeses and insights into cheese ripening and flavor generation.</title>
        <authorList>
            <person name="Schroeder J."/>
            <person name="Maus I."/>
            <person name="Trost E."/>
            <person name="Tauch A."/>
        </authorList>
    </citation>
    <scope>NUCLEOTIDE SEQUENCE [LARGE SCALE GENOMIC DNA]</scope>
    <source>
        <strain evidence="9">DSM 44702 / JCM 12073 / NCIMB 30131</strain>
    </source>
</reference>
<proteinExistence type="predicted"/>
<feature type="region of interest" description="Disordered" evidence="6">
    <location>
        <begin position="1"/>
        <end position="23"/>
    </location>
</feature>
<dbReference type="GO" id="GO:0005737">
    <property type="term" value="C:cytoplasm"/>
    <property type="evidence" value="ECO:0007669"/>
    <property type="project" value="TreeGrafter"/>
</dbReference>
<comment type="cofactor">
    <cofactor evidence="5">
        <name>Fe(2+)</name>
        <dbReference type="ChEBI" id="CHEBI:29033"/>
    </cofactor>
    <text evidence="5">Binds 1 Fe(2+) ion per subunit.</text>
</comment>
<evidence type="ECO:0000256" key="4">
    <source>
        <dbReference type="ARBA" id="ARBA00023004"/>
    </source>
</evidence>
<dbReference type="InterPro" id="IPR037151">
    <property type="entry name" value="AlkB-like_sf"/>
</dbReference>
<keyword evidence="4 5" id="KW-0408">Iron</keyword>
<dbReference type="KEGG" id="cva:CVAR_0963"/>
<dbReference type="GO" id="GO:0035515">
    <property type="term" value="F:oxidative RNA demethylase activity"/>
    <property type="evidence" value="ECO:0007669"/>
    <property type="project" value="TreeGrafter"/>
</dbReference>
<evidence type="ECO:0000256" key="3">
    <source>
        <dbReference type="ARBA" id="ARBA00023002"/>
    </source>
</evidence>
<dbReference type="HOGENOM" id="CLU_039677_2_0_11"/>
<dbReference type="AlphaFoldDB" id="G0HD40"/>
<evidence type="ECO:0000256" key="2">
    <source>
        <dbReference type="ARBA" id="ARBA00022964"/>
    </source>
</evidence>
<feature type="binding site" evidence="5">
    <location>
        <position position="136"/>
    </location>
    <ligand>
        <name>Fe cation</name>
        <dbReference type="ChEBI" id="CHEBI:24875"/>
        <note>catalytic</note>
    </ligand>
</feature>
<evidence type="ECO:0000256" key="1">
    <source>
        <dbReference type="ARBA" id="ARBA00022723"/>
    </source>
</evidence>
<dbReference type="PROSITE" id="PS51471">
    <property type="entry name" value="FE2OG_OXY"/>
    <property type="match status" value="1"/>
</dbReference>
<sequence length="223" mass="24724">MAAVPSEPDQHGLFDMPEPPREPVDLPSGARFLPDWLTMDQQQWIVRQYRQWRNGPVPPRRPRYGSGQMSVEMLSLGWHWAGNGFSRNAVDVNNARILPMPDWAVKVGRMVTGDPTYTPDSLLANHYGPGATMGMHRDADESSPAPVVSLSIGDTCRFRFGNAETRTKPYTDVELRSGDAFVFGGPARWNFHGVPRVLDGTAPDECGITGRLNITMRVTGMDS</sequence>
<dbReference type="Gene3D" id="2.60.120.590">
    <property type="entry name" value="Alpha-ketoglutarate-dependent dioxygenase AlkB-like"/>
    <property type="match status" value="1"/>
</dbReference>
<dbReference type="InterPro" id="IPR005123">
    <property type="entry name" value="Oxoglu/Fe-dep_dioxygenase_dom"/>
</dbReference>
<gene>
    <name evidence="8" type="ordered locus">CVAR_0963</name>
</gene>
<dbReference type="PANTHER" id="PTHR16557">
    <property type="entry name" value="ALKYLATED DNA REPAIR PROTEIN ALKB-RELATED"/>
    <property type="match status" value="1"/>
</dbReference>
<dbReference type="STRING" id="858619.CVAR_0963"/>
<feature type="domain" description="Fe2OG dioxygenase" evidence="7">
    <location>
        <begin position="118"/>
        <end position="220"/>
    </location>
</feature>
<evidence type="ECO:0000259" key="7">
    <source>
        <dbReference type="PROSITE" id="PS51471"/>
    </source>
</evidence>
<dbReference type="EMBL" id="CP002917">
    <property type="protein sequence ID" value="AEK36317.1"/>
    <property type="molecule type" value="Genomic_DNA"/>
</dbReference>
<dbReference type="GO" id="GO:0008198">
    <property type="term" value="F:ferrous iron binding"/>
    <property type="evidence" value="ECO:0007669"/>
    <property type="project" value="TreeGrafter"/>
</dbReference>
<dbReference type="PANTHER" id="PTHR16557:SF2">
    <property type="entry name" value="NUCLEIC ACID DIOXYGENASE ALKBH1"/>
    <property type="match status" value="1"/>
</dbReference>
<feature type="binding site" evidence="5">
    <location>
        <position position="138"/>
    </location>
    <ligand>
        <name>Fe cation</name>
        <dbReference type="ChEBI" id="CHEBI:24875"/>
        <note>catalytic</note>
    </ligand>
</feature>
<dbReference type="GO" id="GO:0035513">
    <property type="term" value="P:oxidative RNA demethylation"/>
    <property type="evidence" value="ECO:0007669"/>
    <property type="project" value="TreeGrafter"/>
</dbReference>